<accession>A0A1F5GC72</accession>
<feature type="compositionally biased region" description="Low complexity" evidence="1">
    <location>
        <begin position="174"/>
        <end position="192"/>
    </location>
</feature>
<evidence type="ECO:0000313" key="4">
    <source>
        <dbReference type="Proteomes" id="UP000177369"/>
    </source>
</evidence>
<keyword evidence="2" id="KW-1133">Transmembrane helix</keyword>
<dbReference type="Proteomes" id="UP000177369">
    <property type="component" value="Unassembled WGS sequence"/>
</dbReference>
<feature type="region of interest" description="Disordered" evidence="1">
    <location>
        <begin position="38"/>
        <end position="121"/>
    </location>
</feature>
<feature type="compositionally biased region" description="Pro residues" evidence="1">
    <location>
        <begin position="163"/>
        <end position="173"/>
    </location>
</feature>
<evidence type="ECO:0000256" key="1">
    <source>
        <dbReference type="SAM" id="MobiDB-lite"/>
    </source>
</evidence>
<organism evidence="3 4">
    <name type="scientific">Candidatus Curtissbacteria bacterium RIFCSPHIGHO2_02_FULL_40_16b</name>
    <dbReference type="NCBI Taxonomy" id="1797714"/>
    <lineage>
        <taxon>Bacteria</taxon>
        <taxon>Candidatus Curtissiibacteriota</taxon>
    </lineage>
</organism>
<sequence>MQRGFVHLIPVILVAVALLLGATYLITTQRTKTLEKQVLSSSNVNESTQQISDNKGDKPTNIQPTDLHSQSQSSNNKNTGSTSQSNTRKNTTKIDVNSQAVIKDSSPTASPTVNPGRKIRTNFPITVNPATGEKIVTTPSGTHVVILPEVAIQNMIRAGFPVVLPPEPSPSPTSSPEATASATPEATASATSQEGSILLTELNNQLVYEIPAVKKQKFLGVLPVDVRITGYVSAENGSIITTKKSFFNKILDALSF</sequence>
<name>A0A1F5GC72_9BACT</name>
<evidence type="ECO:0000313" key="3">
    <source>
        <dbReference type="EMBL" id="OGD89446.1"/>
    </source>
</evidence>
<feature type="region of interest" description="Disordered" evidence="1">
    <location>
        <begin position="163"/>
        <end position="192"/>
    </location>
</feature>
<feature type="compositionally biased region" description="Polar residues" evidence="1">
    <location>
        <begin position="38"/>
        <end position="53"/>
    </location>
</feature>
<gene>
    <name evidence="3" type="ORF">A3D04_04590</name>
</gene>
<dbReference type="AlphaFoldDB" id="A0A1F5GC72"/>
<keyword evidence="2" id="KW-0812">Transmembrane</keyword>
<comment type="caution">
    <text evidence="3">The sequence shown here is derived from an EMBL/GenBank/DDBJ whole genome shotgun (WGS) entry which is preliminary data.</text>
</comment>
<evidence type="ECO:0000256" key="2">
    <source>
        <dbReference type="SAM" id="Phobius"/>
    </source>
</evidence>
<keyword evidence="2" id="KW-0472">Membrane</keyword>
<reference evidence="3 4" key="1">
    <citation type="journal article" date="2016" name="Nat. Commun.">
        <title>Thousands of microbial genomes shed light on interconnected biogeochemical processes in an aquifer system.</title>
        <authorList>
            <person name="Anantharaman K."/>
            <person name="Brown C.T."/>
            <person name="Hug L.A."/>
            <person name="Sharon I."/>
            <person name="Castelle C.J."/>
            <person name="Probst A.J."/>
            <person name="Thomas B.C."/>
            <person name="Singh A."/>
            <person name="Wilkins M.J."/>
            <person name="Karaoz U."/>
            <person name="Brodie E.L."/>
            <person name="Williams K.H."/>
            <person name="Hubbard S.S."/>
            <person name="Banfield J.F."/>
        </authorList>
    </citation>
    <scope>NUCLEOTIDE SEQUENCE [LARGE SCALE GENOMIC DNA]</scope>
</reference>
<feature type="compositionally biased region" description="Polar residues" evidence="1">
    <location>
        <begin position="60"/>
        <end position="113"/>
    </location>
</feature>
<protein>
    <submittedName>
        <fullName evidence="3">Uncharacterized protein</fullName>
    </submittedName>
</protein>
<feature type="transmembrane region" description="Helical" evidence="2">
    <location>
        <begin position="6"/>
        <end position="26"/>
    </location>
</feature>
<dbReference type="EMBL" id="MFBD01000003">
    <property type="protein sequence ID" value="OGD89446.1"/>
    <property type="molecule type" value="Genomic_DNA"/>
</dbReference>
<proteinExistence type="predicted"/>